<organism evidence="1 2">
    <name type="scientific">Discina gigas</name>
    <dbReference type="NCBI Taxonomy" id="1032678"/>
    <lineage>
        <taxon>Eukaryota</taxon>
        <taxon>Fungi</taxon>
        <taxon>Dikarya</taxon>
        <taxon>Ascomycota</taxon>
        <taxon>Pezizomycotina</taxon>
        <taxon>Pezizomycetes</taxon>
        <taxon>Pezizales</taxon>
        <taxon>Discinaceae</taxon>
        <taxon>Discina</taxon>
    </lineage>
</organism>
<keyword evidence="2" id="KW-1185">Reference proteome</keyword>
<sequence length="216" mass="22858">MATTTPSHPLPPLRPFVNGVRDRNVRFPRIGELVLIRLPFDISGPASIISGSAGYSYHPCIVLGVFVRAYTWEMNVYVCCTYGGEPDAVSYVSSLLPTDRNRLLPLPSHLPLYTPPGFGAPLSFRNVLWHKPGWLVINSVMVDMGRNSPYKPFQPQGVLPSAEVYRIRVYKSLLVAASIASTTLLPPGLGDTGGAGAGATGAGAGGAGVGGAHDTT</sequence>
<protein>
    <submittedName>
        <fullName evidence="1">Uncharacterized protein</fullName>
    </submittedName>
</protein>
<comment type="caution">
    <text evidence="1">The sequence shown here is derived from an EMBL/GenBank/DDBJ whole genome shotgun (WGS) entry which is preliminary data.</text>
</comment>
<evidence type="ECO:0000313" key="2">
    <source>
        <dbReference type="Proteomes" id="UP001447188"/>
    </source>
</evidence>
<name>A0ABR3GWB4_9PEZI</name>
<evidence type="ECO:0000313" key="1">
    <source>
        <dbReference type="EMBL" id="KAL0640250.1"/>
    </source>
</evidence>
<proteinExistence type="predicted"/>
<dbReference type="EMBL" id="JBBBZM010000004">
    <property type="protein sequence ID" value="KAL0640250.1"/>
    <property type="molecule type" value="Genomic_DNA"/>
</dbReference>
<accession>A0ABR3GWB4</accession>
<dbReference type="Proteomes" id="UP001447188">
    <property type="component" value="Unassembled WGS sequence"/>
</dbReference>
<gene>
    <name evidence="1" type="ORF">Q9L58_000528</name>
</gene>
<reference evidence="1 2" key="1">
    <citation type="submission" date="2024-02" db="EMBL/GenBank/DDBJ databases">
        <title>Discinaceae phylogenomics.</title>
        <authorList>
            <person name="Dirks A.C."/>
            <person name="James T.Y."/>
        </authorList>
    </citation>
    <scope>NUCLEOTIDE SEQUENCE [LARGE SCALE GENOMIC DNA]</scope>
    <source>
        <strain evidence="1 2">ACD0624</strain>
    </source>
</reference>